<evidence type="ECO:0000313" key="3">
    <source>
        <dbReference type="Proteomes" id="UP001285263"/>
    </source>
</evidence>
<accession>A0ABU5DCL9</accession>
<organism evidence="2 3">
    <name type="scientific">Roseateles agri</name>
    <dbReference type="NCBI Taxonomy" id="3098619"/>
    <lineage>
        <taxon>Bacteria</taxon>
        <taxon>Pseudomonadati</taxon>
        <taxon>Pseudomonadota</taxon>
        <taxon>Betaproteobacteria</taxon>
        <taxon>Burkholderiales</taxon>
        <taxon>Sphaerotilaceae</taxon>
        <taxon>Roseateles</taxon>
    </lineage>
</organism>
<dbReference type="InterPro" id="IPR032720">
    <property type="entry name" value="Cys_rich_CWC"/>
</dbReference>
<dbReference type="Proteomes" id="UP001285263">
    <property type="component" value="Unassembled WGS sequence"/>
</dbReference>
<reference evidence="2 3" key="1">
    <citation type="submission" date="2023-11" db="EMBL/GenBank/DDBJ databases">
        <title>Paucibacter sp. nov., isolated from fresh soil in Korea.</title>
        <authorList>
            <person name="Le N.T.T."/>
        </authorList>
    </citation>
    <scope>NUCLEOTIDE SEQUENCE [LARGE SCALE GENOMIC DNA]</scope>
    <source>
        <strain evidence="2 3">R3-3</strain>
    </source>
</reference>
<comment type="caution">
    <text evidence="2">The sequence shown here is derived from an EMBL/GenBank/DDBJ whole genome shotgun (WGS) entry which is preliminary data.</text>
</comment>
<proteinExistence type="predicted"/>
<gene>
    <name evidence="2" type="ORF">SNE35_05900</name>
</gene>
<dbReference type="Pfam" id="PF14375">
    <property type="entry name" value="Cys_rich_CWC"/>
    <property type="match status" value="1"/>
</dbReference>
<evidence type="ECO:0000313" key="2">
    <source>
        <dbReference type="EMBL" id="MDY0744026.1"/>
    </source>
</evidence>
<feature type="region of interest" description="Disordered" evidence="1">
    <location>
        <begin position="72"/>
        <end position="92"/>
    </location>
</feature>
<protein>
    <submittedName>
        <fullName evidence="2">Cysteine-rich CWC family protein</fullName>
    </submittedName>
</protein>
<dbReference type="RefSeq" id="WP_320421936.1">
    <property type="nucleotide sequence ID" value="NZ_JAXCLA010000002.1"/>
</dbReference>
<keyword evidence="3" id="KW-1185">Reference proteome</keyword>
<sequence length="92" mass="9339">MTTDQDAAASLNAACPRCGGGFHCGAKDSHCACFDLKLGEGLRAELKETYGGAACLCIACLVELKQRDDAAAAPARAGTSSADRAAAPPKRP</sequence>
<dbReference type="EMBL" id="JAXCLA010000002">
    <property type="protein sequence ID" value="MDY0744026.1"/>
    <property type="molecule type" value="Genomic_DNA"/>
</dbReference>
<evidence type="ECO:0000256" key="1">
    <source>
        <dbReference type="SAM" id="MobiDB-lite"/>
    </source>
</evidence>
<name>A0ABU5DCL9_9BURK</name>